<feature type="compositionally biased region" description="Polar residues" evidence="1">
    <location>
        <begin position="113"/>
        <end position="128"/>
    </location>
</feature>
<evidence type="ECO:0000256" key="1">
    <source>
        <dbReference type="SAM" id="MobiDB-lite"/>
    </source>
</evidence>
<proteinExistence type="predicted"/>
<organism evidence="3 4">
    <name type="scientific">Streptomyces rubellomurinus (strain ATCC 31215)</name>
    <dbReference type="NCBI Taxonomy" id="359131"/>
    <lineage>
        <taxon>Bacteria</taxon>
        <taxon>Bacillati</taxon>
        <taxon>Actinomycetota</taxon>
        <taxon>Actinomycetes</taxon>
        <taxon>Kitasatosporales</taxon>
        <taxon>Streptomycetaceae</taxon>
        <taxon>Streptomyces</taxon>
    </lineage>
</organism>
<reference evidence="3 4" key="1">
    <citation type="submission" date="2015-02" db="EMBL/GenBank/DDBJ databases">
        <authorList>
            <person name="Ju K.-S."/>
            <person name="Doroghazi J.R."/>
            <person name="Metcalf W."/>
        </authorList>
    </citation>
    <scope>NUCLEOTIDE SEQUENCE [LARGE SCALE GENOMIC DNA]</scope>
    <source>
        <strain evidence="3 4">ATCC 31215</strain>
    </source>
</reference>
<dbReference type="AlphaFoldDB" id="A0A0F2TJW5"/>
<gene>
    <name evidence="3" type="ORF">VM95_06145</name>
</gene>
<dbReference type="Proteomes" id="UP000033699">
    <property type="component" value="Unassembled WGS sequence"/>
</dbReference>
<dbReference type="EMBL" id="JZKH01000008">
    <property type="protein sequence ID" value="KJS62816.1"/>
    <property type="molecule type" value="Genomic_DNA"/>
</dbReference>
<evidence type="ECO:0000313" key="4">
    <source>
        <dbReference type="Proteomes" id="UP000033699"/>
    </source>
</evidence>
<feature type="signal peptide" evidence="2">
    <location>
        <begin position="1"/>
        <end position="19"/>
    </location>
</feature>
<accession>A0A0F2TJW5</accession>
<name>A0A0F2TJW5_STRR3</name>
<keyword evidence="4" id="KW-1185">Reference proteome</keyword>
<feature type="compositionally biased region" description="Low complexity" evidence="1">
    <location>
        <begin position="42"/>
        <end position="74"/>
    </location>
</feature>
<dbReference type="PATRIC" id="fig|359131.3.peg.6784"/>
<evidence type="ECO:0008006" key="5">
    <source>
        <dbReference type="Google" id="ProtNLM"/>
    </source>
</evidence>
<comment type="caution">
    <text evidence="3">The sequence shown here is derived from an EMBL/GenBank/DDBJ whole genome shotgun (WGS) entry which is preliminary data.</text>
</comment>
<feature type="chain" id="PRO_5038937507" description="Secreted protein" evidence="2">
    <location>
        <begin position="20"/>
        <end position="192"/>
    </location>
</feature>
<sequence>MAKMGPGVVVTGLTLGALAAVSLLAFQANGAQDRAGGAKPVASTSSSTGGPTSAAPSASATPTAPALPASSGSGTRVVYSVSGHYVWLIDPKKNPQVTAAFPVTPGSVEPNPGSYSVYSRTPSGTGTDQKQIEHVVRFAQQSGVVFGFSATVDGSTASADPKSKTGGIRSSRPNGQLLWDFAPNGTKVVVVA</sequence>
<protein>
    <recommendedName>
        <fullName evidence="5">Secreted protein</fullName>
    </recommendedName>
</protein>
<evidence type="ECO:0000256" key="2">
    <source>
        <dbReference type="SAM" id="SignalP"/>
    </source>
</evidence>
<keyword evidence="2" id="KW-0732">Signal</keyword>
<evidence type="ECO:0000313" key="3">
    <source>
        <dbReference type="EMBL" id="KJS62816.1"/>
    </source>
</evidence>
<feature type="region of interest" description="Disordered" evidence="1">
    <location>
        <begin position="103"/>
        <end position="128"/>
    </location>
</feature>
<feature type="region of interest" description="Disordered" evidence="1">
    <location>
        <begin position="34"/>
        <end position="74"/>
    </location>
</feature>